<keyword evidence="3" id="KW-0597">Phosphoprotein</keyword>
<feature type="domain" description="Histidine kinase" evidence="6">
    <location>
        <begin position="352"/>
        <end position="593"/>
    </location>
</feature>
<organism evidence="7 8">
    <name type="scientific">Thalassolituus maritimus</name>
    <dbReference type="NCBI Taxonomy" id="484498"/>
    <lineage>
        <taxon>Bacteria</taxon>
        <taxon>Pseudomonadati</taxon>
        <taxon>Pseudomonadota</taxon>
        <taxon>Gammaproteobacteria</taxon>
        <taxon>Oceanospirillales</taxon>
        <taxon>Oceanospirillaceae</taxon>
        <taxon>Thalassolituus</taxon>
    </lineage>
</organism>
<evidence type="ECO:0000313" key="8">
    <source>
        <dbReference type="Proteomes" id="UP001481413"/>
    </source>
</evidence>
<dbReference type="EMBL" id="BAABWH010000002">
    <property type="protein sequence ID" value="GAA6145010.1"/>
    <property type="molecule type" value="Genomic_DNA"/>
</dbReference>
<dbReference type="Pfam" id="PF02518">
    <property type="entry name" value="HATPase_c"/>
    <property type="match status" value="1"/>
</dbReference>
<feature type="coiled-coil region" evidence="4">
    <location>
        <begin position="309"/>
        <end position="343"/>
    </location>
</feature>
<evidence type="ECO:0000259" key="6">
    <source>
        <dbReference type="PROSITE" id="PS50109"/>
    </source>
</evidence>
<evidence type="ECO:0000256" key="4">
    <source>
        <dbReference type="SAM" id="Coils"/>
    </source>
</evidence>
<reference evidence="7 8" key="1">
    <citation type="submission" date="2024-04" db="EMBL/GenBank/DDBJ databases">
        <title>Draft genome sequence of Thalassolituus maritimus NBRC 116585.</title>
        <authorList>
            <person name="Miyakawa T."/>
            <person name="Kusuya Y."/>
            <person name="Miura T."/>
        </authorList>
    </citation>
    <scope>NUCLEOTIDE SEQUENCE [LARGE SCALE GENOMIC DNA]</scope>
    <source>
        <strain evidence="7 8">5NW40-0001</strain>
    </source>
</reference>
<keyword evidence="5" id="KW-0472">Membrane</keyword>
<comment type="catalytic activity">
    <reaction evidence="1">
        <text>ATP + protein L-histidine = ADP + protein N-phospho-L-histidine.</text>
        <dbReference type="EC" id="2.7.13.3"/>
    </reaction>
</comment>
<dbReference type="PANTHER" id="PTHR43065:SF50">
    <property type="entry name" value="HISTIDINE KINASE"/>
    <property type="match status" value="1"/>
</dbReference>
<sequence>MAGSTQDQLLLMAQMTSEEAKGSSGLAAQKYLPIALFLVTSLVISILGVIYTRNWEVRLDYALADTLLGATESELVLRLDRLVTDAHIISGFVLSSNHVDNDEFLTFTQALLEDNPTTEYCFLLNYKGQDYATSADNGMAEMLVELKSITKSSSANRALVSVDATDFLAVIQNIESDEHTQSRVVTLSRLSSFASAPGGRYSENSIGFQDSFGQQRDIGIVSDDAHSTATLTHGDLSIDLHVNQKVVESAIFSRFRWAIMIVCVIASTLFIFQFIQARRSIRDFIDLTMERSQELSSINSDLVDEIMGRARLQAELLEKNHELSDTNLQLEDARQQLVQREKLASLGQLSAGIAHEINNPVAFVKSNVSMMKKYWDRTGQYIDLSSALVADKQELKGALERLRSETRIQPVINNFSVVIEESLDGLARVQQIVQDLKMFSRSEESEFQRADVNDCLDSALNILRSQITPAVTIHKQYGDIPQPEMMASQVHQVMVNLISNALHAIGESGNIYLTTHEQDESVFVAIEDDGEGIDPEVLGRIFDPFFTTKETGKGTGLGLSLSYGIIERHRGEISVESEQGKGTRFTIRIPVTQKLTEQNDV</sequence>
<proteinExistence type="predicted"/>
<dbReference type="SUPFAM" id="SSF47384">
    <property type="entry name" value="Homodimeric domain of signal transducing histidine kinase"/>
    <property type="match status" value="1"/>
</dbReference>
<dbReference type="PANTHER" id="PTHR43065">
    <property type="entry name" value="SENSOR HISTIDINE KINASE"/>
    <property type="match status" value="1"/>
</dbReference>
<dbReference type="InterPro" id="IPR003661">
    <property type="entry name" value="HisK_dim/P_dom"/>
</dbReference>
<dbReference type="SMART" id="SM00388">
    <property type="entry name" value="HisKA"/>
    <property type="match status" value="1"/>
</dbReference>
<evidence type="ECO:0000256" key="3">
    <source>
        <dbReference type="ARBA" id="ARBA00022553"/>
    </source>
</evidence>
<dbReference type="InterPro" id="IPR005467">
    <property type="entry name" value="His_kinase_dom"/>
</dbReference>
<dbReference type="InterPro" id="IPR004358">
    <property type="entry name" value="Sig_transdc_His_kin-like_C"/>
</dbReference>
<dbReference type="SUPFAM" id="SSF55874">
    <property type="entry name" value="ATPase domain of HSP90 chaperone/DNA topoisomerase II/histidine kinase"/>
    <property type="match status" value="1"/>
</dbReference>
<dbReference type="PRINTS" id="PR00344">
    <property type="entry name" value="BCTRLSENSOR"/>
</dbReference>
<comment type="caution">
    <text evidence="7">The sequence shown here is derived from an EMBL/GenBank/DDBJ whole genome shotgun (WGS) entry which is preliminary data.</text>
</comment>
<keyword evidence="8" id="KW-1185">Reference proteome</keyword>
<feature type="transmembrane region" description="Helical" evidence="5">
    <location>
        <begin position="255"/>
        <end position="275"/>
    </location>
</feature>
<dbReference type="InterPro" id="IPR036097">
    <property type="entry name" value="HisK_dim/P_sf"/>
</dbReference>
<dbReference type="Pfam" id="PF00512">
    <property type="entry name" value="HisKA"/>
    <property type="match status" value="1"/>
</dbReference>
<feature type="transmembrane region" description="Helical" evidence="5">
    <location>
        <begin position="31"/>
        <end position="51"/>
    </location>
</feature>
<evidence type="ECO:0000256" key="5">
    <source>
        <dbReference type="SAM" id="Phobius"/>
    </source>
</evidence>
<evidence type="ECO:0000256" key="1">
    <source>
        <dbReference type="ARBA" id="ARBA00000085"/>
    </source>
</evidence>
<keyword evidence="4" id="KW-0175">Coiled coil</keyword>
<dbReference type="SMART" id="SM00387">
    <property type="entry name" value="HATPase_c"/>
    <property type="match status" value="1"/>
</dbReference>
<evidence type="ECO:0000313" key="7">
    <source>
        <dbReference type="EMBL" id="GAA6145010.1"/>
    </source>
</evidence>
<dbReference type="InterPro" id="IPR036890">
    <property type="entry name" value="HATPase_C_sf"/>
</dbReference>
<dbReference type="Gene3D" id="3.30.565.10">
    <property type="entry name" value="Histidine kinase-like ATPase, C-terminal domain"/>
    <property type="match status" value="1"/>
</dbReference>
<keyword evidence="5" id="KW-1133">Transmembrane helix</keyword>
<name>A0ABP9ZXY0_9GAMM</name>
<gene>
    <name evidence="7" type="ORF">NBRC116585_11270</name>
</gene>
<evidence type="ECO:0000256" key="2">
    <source>
        <dbReference type="ARBA" id="ARBA00012438"/>
    </source>
</evidence>
<protein>
    <recommendedName>
        <fullName evidence="2">histidine kinase</fullName>
        <ecNumber evidence="2">2.7.13.3</ecNumber>
    </recommendedName>
</protein>
<dbReference type="Gene3D" id="1.10.287.130">
    <property type="match status" value="1"/>
</dbReference>
<dbReference type="EC" id="2.7.13.3" evidence="2"/>
<dbReference type="CDD" id="cd00082">
    <property type="entry name" value="HisKA"/>
    <property type="match status" value="1"/>
</dbReference>
<accession>A0ABP9ZXY0</accession>
<dbReference type="PROSITE" id="PS50109">
    <property type="entry name" value="HIS_KIN"/>
    <property type="match status" value="1"/>
</dbReference>
<dbReference type="InterPro" id="IPR003594">
    <property type="entry name" value="HATPase_dom"/>
</dbReference>
<dbReference type="RefSeq" id="WP_353293948.1">
    <property type="nucleotide sequence ID" value="NZ_BAABWH010000002.1"/>
</dbReference>
<dbReference type="Proteomes" id="UP001481413">
    <property type="component" value="Unassembled WGS sequence"/>
</dbReference>
<keyword evidence="5" id="KW-0812">Transmembrane</keyword>